<gene>
    <name evidence="3" type="ORF">BC961_0731</name>
</gene>
<evidence type="ECO:0000313" key="4">
    <source>
        <dbReference type="Proteomes" id="UP000280368"/>
    </source>
</evidence>
<dbReference type="RefSeq" id="WP_121924457.1">
    <property type="nucleotide sequence ID" value="NZ_CBCSGA010000005.1"/>
</dbReference>
<dbReference type="AlphaFoldDB" id="A0A3M0A0R3"/>
<name>A0A3M0A0R3_9FLAO</name>
<evidence type="ECO:0000313" key="3">
    <source>
        <dbReference type="EMBL" id="RMA78350.1"/>
    </source>
</evidence>
<dbReference type="OrthoDB" id="1256117at2"/>
<evidence type="ECO:0000256" key="1">
    <source>
        <dbReference type="SAM" id="SignalP"/>
    </source>
</evidence>
<dbReference type="PROSITE" id="PS51257">
    <property type="entry name" value="PROKAR_LIPOPROTEIN"/>
    <property type="match status" value="1"/>
</dbReference>
<keyword evidence="4" id="KW-1185">Reference proteome</keyword>
<dbReference type="Pfam" id="PF13648">
    <property type="entry name" value="Lipocalin_4"/>
    <property type="match status" value="1"/>
</dbReference>
<accession>A0A3M0A0R3</accession>
<evidence type="ECO:0000259" key="2">
    <source>
        <dbReference type="Pfam" id="PF13648"/>
    </source>
</evidence>
<feature type="chain" id="PRO_5017946991" evidence="1">
    <location>
        <begin position="25"/>
        <end position="128"/>
    </location>
</feature>
<dbReference type="InterPro" id="IPR024311">
    <property type="entry name" value="Lipocalin-like"/>
</dbReference>
<dbReference type="EMBL" id="REFH01000007">
    <property type="protein sequence ID" value="RMA78350.1"/>
    <property type="molecule type" value="Genomic_DNA"/>
</dbReference>
<comment type="caution">
    <text evidence="3">The sequence shown here is derived from an EMBL/GenBank/DDBJ whole genome shotgun (WGS) entry which is preliminary data.</text>
</comment>
<sequence length="128" mass="14065">MKNLKKSFGALILAICVLSGFLFVSCDKEETEVNMIIRNWSLETKTVLGGSVITDCEKGSTWNFKSDGSYVIKDSCGDTKTGTWKVAEDGKTLTLNDATAYKVIENSLTKLVIDLQVGDAGLVRWTFK</sequence>
<proteinExistence type="predicted"/>
<protein>
    <submittedName>
        <fullName evidence="3">Lipocalin-like protein</fullName>
    </submittedName>
</protein>
<feature type="domain" description="Lipocalin-like" evidence="2">
    <location>
        <begin position="39"/>
        <end position="113"/>
    </location>
</feature>
<organism evidence="3 4">
    <name type="scientific">Flavobacterium weaverense</name>
    <dbReference type="NCBI Taxonomy" id="271156"/>
    <lineage>
        <taxon>Bacteria</taxon>
        <taxon>Pseudomonadati</taxon>
        <taxon>Bacteroidota</taxon>
        <taxon>Flavobacteriia</taxon>
        <taxon>Flavobacteriales</taxon>
        <taxon>Flavobacteriaceae</taxon>
        <taxon>Flavobacterium</taxon>
    </lineage>
</organism>
<feature type="signal peptide" evidence="1">
    <location>
        <begin position="1"/>
        <end position="24"/>
    </location>
</feature>
<dbReference type="Proteomes" id="UP000280368">
    <property type="component" value="Unassembled WGS sequence"/>
</dbReference>
<keyword evidence="1" id="KW-0732">Signal</keyword>
<reference evidence="3 4" key="1">
    <citation type="submission" date="2018-10" db="EMBL/GenBank/DDBJ databases">
        <title>Genomic Encyclopedia of Archaeal and Bacterial Type Strains, Phase II (KMG-II): from individual species to whole genera.</title>
        <authorList>
            <person name="Goeker M."/>
        </authorList>
    </citation>
    <scope>NUCLEOTIDE SEQUENCE [LARGE SCALE GENOMIC DNA]</scope>
    <source>
        <strain evidence="3 4">DSM 19727</strain>
    </source>
</reference>